<dbReference type="InterPro" id="IPR038743">
    <property type="entry name" value="YjgH-like"/>
</dbReference>
<comment type="caution">
    <text evidence="2">The sequence shown here is derived from an EMBL/GenBank/DDBJ whole genome shotgun (WGS) entry which is preliminary data.</text>
</comment>
<dbReference type="OrthoDB" id="9815126at2"/>
<gene>
    <name evidence="2" type="ORF">SCA03_65720</name>
</gene>
<name>A0A4Y3R8P4_STRCI</name>
<dbReference type="InterPro" id="IPR035959">
    <property type="entry name" value="RutC-like_sf"/>
</dbReference>
<dbReference type="CDD" id="cd02198">
    <property type="entry name" value="YjgH_like"/>
    <property type="match status" value="1"/>
</dbReference>
<evidence type="ECO:0000313" key="2">
    <source>
        <dbReference type="EMBL" id="GEB54021.1"/>
    </source>
</evidence>
<dbReference type="RefSeq" id="WP_086816385.1">
    <property type="nucleotide sequence ID" value="NZ_BJMM01000076.1"/>
</dbReference>
<dbReference type="PANTHER" id="PTHR11803">
    <property type="entry name" value="2-IMINOBUTANOATE/2-IMINOPROPANOATE DEAMINASE RIDA"/>
    <property type="match status" value="1"/>
</dbReference>
<dbReference type="Gene3D" id="3.30.1330.40">
    <property type="entry name" value="RutC-like"/>
    <property type="match status" value="1"/>
</dbReference>
<organism evidence="2 3">
    <name type="scientific">Streptomyces cacaoi</name>
    <dbReference type="NCBI Taxonomy" id="1898"/>
    <lineage>
        <taxon>Bacteria</taxon>
        <taxon>Bacillati</taxon>
        <taxon>Actinomycetota</taxon>
        <taxon>Actinomycetes</taxon>
        <taxon>Kitasatosporales</taxon>
        <taxon>Streptomycetaceae</taxon>
        <taxon>Streptomyces</taxon>
    </lineage>
</organism>
<protein>
    <recommendedName>
        <fullName evidence="4">RidA family protein</fullName>
    </recommendedName>
</protein>
<evidence type="ECO:0000256" key="1">
    <source>
        <dbReference type="SAM" id="MobiDB-lite"/>
    </source>
</evidence>
<dbReference type="GO" id="GO:0005829">
    <property type="term" value="C:cytosol"/>
    <property type="evidence" value="ECO:0007669"/>
    <property type="project" value="TreeGrafter"/>
</dbReference>
<dbReference type="Pfam" id="PF01042">
    <property type="entry name" value="Ribonuc_L-PSP"/>
    <property type="match status" value="1"/>
</dbReference>
<keyword evidence="3" id="KW-1185">Reference proteome</keyword>
<dbReference type="Proteomes" id="UP000319210">
    <property type="component" value="Unassembled WGS sequence"/>
</dbReference>
<dbReference type="PANTHER" id="PTHR11803:SF44">
    <property type="entry name" value="RUTC FAMILY PROTEIN YJGH"/>
    <property type="match status" value="1"/>
</dbReference>
<reference evidence="2 3" key="1">
    <citation type="submission" date="2019-06" db="EMBL/GenBank/DDBJ databases">
        <title>Whole genome shotgun sequence of Streptomyces cacaoi subsp. cacaoi NBRC 12748.</title>
        <authorList>
            <person name="Hosoyama A."/>
            <person name="Uohara A."/>
            <person name="Ohji S."/>
            <person name="Ichikawa N."/>
        </authorList>
    </citation>
    <scope>NUCLEOTIDE SEQUENCE [LARGE SCALE GENOMIC DNA]</scope>
    <source>
        <strain evidence="2 3">NBRC 12748</strain>
    </source>
</reference>
<feature type="region of interest" description="Disordered" evidence="1">
    <location>
        <begin position="133"/>
        <end position="153"/>
    </location>
</feature>
<dbReference type="AlphaFoldDB" id="A0A4Y3R8P4"/>
<dbReference type="SUPFAM" id="SSF55298">
    <property type="entry name" value="YjgF-like"/>
    <property type="match status" value="1"/>
</dbReference>
<evidence type="ECO:0000313" key="3">
    <source>
        <dbReference type="Proteomes" id="UP000319210"/>
    </source>
</evidence>
<evidence type="ECO:0008006" key="4">
    <source>
        <dbReference type="Google" id="ProtNLM"/>
    </source>
</evidence>
<accession>A0A4Y3R8P4</accession>
<dbReference type="InterPro" id="IPR006175">
    <property type="entry name" value="YjgF/YER057c/UK114"/>
</dbReference>
<dbReference type="EMBL" id="BJMM01000076">
    <property type="protein sequence ID" value="GEB54021.1"/>
    <property type="molecule type" value="Genomic_DNA"/>
</dbReference>
<proteinExistence type="predicted"/>
<sequence length="153" mass="16262">MAIHRVEVPDGSPVFGETTSAFARFGHAPAVRSNGLLFISGQIGRRADGVPGKTAEEQTELALRRLEEILRLENLGFADLVEVTSYHVDIRENMAGFLAAKQRLVKEPCPAWTIIGVSGLAGPELLVEIQATAARPDGTARSHHPTPGSGGDA</sequence>
<dbReference type="GO" id="GO:0019239">
    <property type="term" value="F:deaminase activity"/>
    <property type="evidence" value="ECO:0007669"/>
    <property type="project" value="TreeGrafter"/>
</dbReference>